<dbReference type="Gene3D" id="3.40.50.300">
    <property type="entry name" value="P-loop containing nucleotide triphosphate hydrolases"/>
    <property type="match status" value="1"/>
</dbReference>
<dbReference type="PANTHER" id="PTHR43776:SF7">
    <property type="entry name" value="D,D-DIPEPTIDE TRANSPORT ATP-BINDING PROTEIN DDPF-RELATED"/>
    <property type="match status" value="1"/>
</dbReference>
<dbReference type="RefSeq" id="WP_132171512.1">
    <property type="nucleotide sequence ID" value="NZ_SMKX01000082.1"/>
</dbReference>
<dbReference type="GO" id="GO:0005524">
    <property type="term" value="F:ATP binding"/>
    <property type="evidence" value="ECO:0007669"/>
    <property type="project" value="UniProtKB-KW"/>
</dbReference>
<evidence type="ECO:0000256" key="1">
    <source>
        <dbReference type="ARBA" id="ARBA00005417"/>
    </source>
</evidence>
<evidence type="ECO:0000256" key="3">
    <source>
        <dbReference type="ARBA" id="ARBA00022741"/>
    </source>
</evidence>
<name>A0A4R4ZHD2_9ACTN</name>
<comment type="caution">
    <text evidence="6">The sequence shown here is derived from an EMBL/GenBank/DDBJ whole genome shotgun (WGS) entry which is preliminary data.</text>
</comment>
<dbReference type="InterPro" id="IPR027417">
    <property type="entry name" value="P-loop_NTPase"/>
</dbReference>
<keyword evidence="3" id="KW-0547">Nucleotide-binding</keyword>
<dbReference type="SMART" id="SM00382">
    <property type="entry name" value="AAA"/>
    <property type="match status" value="1"/>
</dbReference>
<keyword evidence="2" id="KW-0813">Transport</keyword>
<reference evidence="6 7" key="1">
    <citation type="submission" date="2019-03" db="EMBL/GenBank/DDBJ databases">
        <title>Draft genome sequences of novel Actinobacteria.</title>
        <authorList>
            <person name="Sahin N."/>
            <person name="Ay H."/>
            <person name="Saygin H."/>
        </authorList>
    </citation>
    <scope>NUCLEOTIDE SEQUENCE [LARGE SCALE GENOMIC DNA]</scope>
    <source>
        <strain evidence="6 7">JCM 13523</strain>
    </source>
</reference>
<proteinExistence type="inferred from homology"/>
<dbReference type="Pfam" id="PF00005">
    <property type="entry name" value="ABC_tran"/>
    <property type="match status" value="1"/>
</dbReference>
<dbReference type="GO" id="GO:0016887">
    <property type="term" value="F:ATP hydrolysis activity"/>
    <property type="evidence" value="ECO:0007669"/>
    <property type="project" value="InterPro"/>
</dbReference>
<sequence>MSELRFEAVSVRYGHGRHSMTAVDDVSLTVPSGEIVGLVGESGSGKSTLARAAVGLTPISAGRITLDGRSIDVRSGVRRQLQMVFQDPYLSLNPRMSIGQSIGETMPDRPRSQRSAEVRRLMQLVDLAPERMSQFPAQLSGGQRQRVALARALAGQPDVIIADEITSALDVSVQGTVLNLVRDLQSQLGLSMLFISHNLAVVRYVASQVVVMYRGRIVEHGPTADVLADPQHPYTRELLSA</sequence>
<comment type="similarity">
    <text evidence="1">Belongs to the ABC transporter superfamily.</text>
</comment>
<dbReference type="InterPro" id="IPR003593">
    <property type="entry name" value="AAA+_ATPase"/>
</dbReference>
<dbReference type="PROSITE" id="PS50893">
    <property type="entry name" value="ABC_TRANSPORTER_2"/>
    <property type="match status" value="1"/>
</dbReference>
<protein>
    <submittedName>
        <fullName evidence="6">ABC transporter ATP-binding protein</fullName>
    </submittedName>
</protein>
<dbReference type="PANTHER" id="PTHR43776">
    <property type="entry name" value="TRANSPORT ATP-BINDING PROTEIN"/>
    <property type="match status" value="1"/>
</dbReference>
<dbReference type="InterPro" id="IPR003439">
    <property type="entry name" value="ABC_transporter-like_ATP-bd"/>
</dbReference>
<dbReference type="PROSITE" id="PS00211">
    <property type="entry name" value="ABC_TRANSPORTER_1"/>
    <property type="match status" value="1"/>
</dbReference>
<dbReference type="Proteomes" id="UP000295124">
    <property type="component" value="Unassembled WGS sequence"/>
</dbReference>
<evidence type="ECO:0000259" key="5">
    <source>
        <dbReference type="PROSITE" id="PS50893"/>
    </source>
</evidence>
<evidence type="ECO:0000256" key="2">
    <source>
        <dbReference type="ARBA" id="ARBA00022448"/>
    </source>
</evidence>
<dbReference type="EMBL" id="SMKX01000082">
    <property type="protein sequence ID" value="TDD56859.1"/>
    <property type="molecule type" value="Genomic_DNA"/>
</dbReference>
<accession>A0A4R4ZHD2</accession>
<dbReference type="CDD" id="cd03257">
    <property type="entry name" value="ABC_NikE_OppD_transporters"/>
    <property type="match status" value="1"/>
</dbReference>
<gene>
    <name evidence="6" type="ORF">E1263_25100</name>
</gene>
<evidence type="ECO:0000313" key="7">
    <source>
        <dbReference type="Proteomes" id="UP000295124"/>
    </source>
</evidence>
<evidence type="ECO:0000256" key="4">
    <source>
        <dbReference type="ARBA" id="ARBA00022840"/>
    </source>
</evidence>
<dbReference type="AlphaFoldDB" id="A0A4R4ZHD2"/>
<dbReference type="GO" id="GO:0055085">
    <property type="term" value="P:transmembrane transport"/>
    <property type="evidence" value="ECO:0007669"/>
    <property type="project" value="UniProtKB-ARBA"/>
</dbReference>
<organism evidence="6 7">
    <name type="scientific">Kribbella antibiotica</name>
    <dbReference type="NCBI Taxonomy" id="190195"/>
    <lineage>
        <taxon>Bacteria</taxon>
        <taxon>Bacillati</taxon>
        <taxon>Actinomycetota</taxon>
        <taxon>Actinomycetes</taxon>
        <taxon>Propionibacteriales</taxon>
        <taxon>Kribbellaceae</taxon>
        <taxon>Kribbella</taxon>
    </lineage>
</organism>
<feature type="domain" description="ABC transporter" evidence="5">
    <location>
        <begin position="4"/>
        <end position="239"/>
    </location>
</feature>
<dbReference type="InterPro" id="IPR050319">
    <property type="entry name" value="ABC_transp_ATP-bind"/>
</dbReference>
<keyword evidence="4 6" id="KW-0067">ATP-binding</keyword>
<dbReference type="OrthoDB" id="5357528at2"/>
<evidence type="ECO:0000313" key="6">
    <source>
        <dbReference type="EMBL" id="TDD56859.1"/>
    </source>
</evidence>
<dbReference type="InterPro" id="IPR017871">
    <property type="entry name" value="ABC_transporter-like_CS"/>
</dbReference>
<dbReference type="SUPFAM" id="SSF52540">
    <property type="entry name" value="P-loop containing nucleoside triphosphate hydrolases"/>
    <property type="match status" value="1"/>
</dbReference>
<keyword evidence="7" id="KW-1185">Reference proteome</keyword>